<dbReference type="InterPro" id="IPR006426">
    <property type="entry name" value="Asn_synth_AEB"/>
</dbReference>
<dbReference type="GO" id="GO:0004066">
    <property type="term" value="F:asparagine synthase (glutamine-hydrolyzing) activity"/>
    <property type="evidence" value="ECO:0007669"/>
    <property type="project" value="UniProtKB-EC"/>
</dbReference>
<comment type="caution">
    <text evidence="9">The sequence shown here is derived from an EMBL/GenBank/DDBJ whole genome shotgun (WGS) entry which is preliminary data.</text>
</comment>
<feature type="domain" description="Glutamine amidotransferase type-2" evidence="8">
    <location>
        <begin position="2"/>
        <end position="218"/>
    </location>
</feature>
<dbReference type="Proteomes" id="UP001209681">
    <property type="component" value="Unassembled WGS sequence"/>
</dbReference>
<dbReference type="InterPro" id="IPR033738">
    <property type="entry name" value="AsnB_N"/>
</dbReference>
<dbReference type="InterPro" id="IPR014729">
    <property type="entry name" value="Rossmann-like_a/b/a_fold"/>
</dbReference>
<evidence type="ECO:0000313" key="10">
    <source>
        <dbReference type="Proteomes" id="UP001209681"/>
    </source>
</evidence>
<dbReference type="PANTHER" id="PTHR43284:SF1">
    <property type="entry name" value="ASPARAGINE SYNTHETASE"/>
    <property type="match status" value="1"/>
</dbReference>
<keyword evidence="4" id="KW-0547">Nucleotide-binding</keyword>
<proteinExistence type="inferred from homology"/>
<comment type="catalytic activity">
    <reaction evidence="7">
        <text>L-aspartate + L-glutamine + ATP + H2O = L-asparagine + L-glutamate + AMP + diphosphate + H(+)</text>
        <dbReference type="Rhea" id="RHEA:12228"/>
        <dbReference type="ChEBI" id="CHEBI:15377"/>
        <dbReference type="ChEBI" id="CHEBI:15378"/>
        <dbReference type="ChEBI" id="CHEBI:29985"/>
        <dbReference type="ChEBI" id="CHEBI:29991"/>
        <dbReference type="ChEBI" id="CHEBI:30616"/>
        <dbReference type="ChEBI" id="CHEBI:33019"/>
        <dbReference type="ChEBI" id="CHEBI:58048"/>
        <dbReference type="ChEBI" id="CHEBI:58359"/>
        <dbReference type="ChEBI" id="CHEBI:456215"/>
        <dbReference type="EC" id="6.3.5.4"/>
    </reaction>
</comment>
<evidence type="ECO:0000256" key="2">
    <source>
        <dbReference type="ARBA" id="ARBA00005752"/>
    </source>
</evidence>
<evidence type="ECO:0000256" key="5">
    <source>
        <dbReference type="ARBA" id="ARBA00022840"/>
    </source>
</evidence>
<gene>
    <name evidence="9" type="primary">asnB</name>
    <name evidence="9" type="ORF">OOT00_14895</name>
</gene>
<dbReference type="EMBL" id="JAPFPW010000028">
    <property type="protein sequence ID" value="MCW7755272.1"/>
    <property type="molecule type" value="Genomic_DNA"/>
</dbReference>
<dbReference type="PROSITE" id="PS51278">
    <property type="entry name" value="GATASE_TYPE_2"/>
    <property type="match status" value="1"/>
</dbReference>
<dbReference type="Gene3D" id="3.40.50.620">
    <property type="entry name" value="HUPs"/>
    <property type="match status" value="1"/>
</dbReference>
<dbReference type="SUPFAM" id="SSF56235">
    <property type="entry name" value="N-terminal nucleophile aminohydrolases (Ntn hydrolases)"/>
    <property type="match status" value="1"/>
</dbReference>
<comment type="pathway">
    <text evidence="1">Amino-acid biosynthesis; L-asparagine biosynthesis; L-asparagine from L-aspartate (L-Gln route): step 1/1.</text>
</comment>
<dbReference type="SUPFAM" id="SSF52402">
    <property type="entry name" value="Adenine nucleotide alpha hydrolases-like"/>
    <property type="match status" value="1"/>
</dbReference>
<dbReference type="InterPro" id="IPR051786">
    <property type="entry name" value="ASN_synthetase/amidase"/>
</dbReference>
<keyword evidence="9" id="KW-0436">Ligase</keyword>
<evidence type="ECO:0000256" key="4">
    <source>
        <dbReference type="ARBA" id="ARBA00022741"/>
    </source>
</evidence>
<dbReference type="EC" id="6.3.5.4" evidence="3"/>
<keyword evidence="10" id="KW-1185">Reference proteome</keyword>
<keyword evidence="5" id="KW-0067">ATP-binding</keyword>
<evidence type="ECO:0000256" key="6">
    <source>
        <dbReference type="ARBA" id="ARBA00022962"/>
    </source>
</evidence>
<dbReference type="Pfam" id="PF13537">
    <property type="entry name" value="GATase_7"/>
    <property type="match status" value="1"/>
</dbReference>
<organism evidence="9 10">
    <name type="scientific">Desulfobotulus pelophilus</name>
    <dbReference type="NCBI Taxonomy" id="2823377"/>
    <lineage>
        <taxon>Bacteria</taxon>
        <taxon>Pseudomonadati</taxon>
        <taxon>Thermodesulfobacteriota</taxon>
        <taxon>Desulfobacteria</taxon>
        <taxon>Desulfobacterales</taxon>
        <taxon>Desulfobacteraceae</taxon>
        <taxon>Desulfobotulus</taxon>
    </lineage>
</organism>
<dbReference type="InterPro" id="IPR001962">
    <property type="entry name" value="Asn_synthase"/>
</dbReference>
<keyword evidence="6" id="KW-0315">Glutamine amidotransferase</keyword>
<dbReference type="PIRSF" id="PIRSF001589">
    <property type="entry name" value="Asn_synthetase_glu-h"/>
    <property type="match status" value="1"/>
</dbReference>
<dbReference type="CDD" id="cd00712">
    <property type="entry name" value="AsnB"/>
    <property type="match status" value="1"/>
</dbReference>
<evidence type="ECO:0000256" key="3">
    <source>
        <dbReference type="ARBA" id="ARBA00012737"/>
    </source>
</evidence>
<dbReference type="InterPro" id="IPR017932">
    <property type="entry name" value="GATase_2_dom"/>
</dbReference>
<dbReference type="RefSeq" id="WP_265426211.1">
    <property type="nucleotide sequence ID" value="NZ_JAPFPW010000028.1"/>
</dbReference>
<evidence type="ECO:0000256" key="7">
    <source>
        <dbReference type="ARBA" id="ARBA00048741"/>
    </source>
</evidence>
<accession>A0ABT3NCU1</accession>
<evidence type="ECO:0000259" key="8">
    <source>
        <dbReference type="PROSITE" id="PS51278"/>
    </source>
</evidence>
<dbReference type="NCBIfam" id="TIGR01536">
    <property type="entry name" value="asn_synth_AEB"/>
    <property type="match status" value="1"/>
</dbReference>
<comment type="similarity">
    <text evidence="2">Belongs to the asparagine synthetase family.</text>
</comment>
<dbReference type="CDD" id="cd01991">
    <property type="entry name" value="Asn_synthase_B_C"/>
    <property type="match status" value="1"/>
</dbReference>
<dbReference type="InterPro" id="IPR029055">
    <property type="entry name" value="Ntn_hydrolases_N"/>
</dbReference>
<reference evidence="9 10" key="1">
    <citation type="submission" date="2022-11" db="EMBL/GenBank/DDBJ databases">
        <title>Desulfobotulus tamanensis H1 sp. nov. - anaerobic, alkaliphilic, sulphate reducing bacterium isolated from terrestrial mud volcano.</title>
        <authorList>
            <person name="Frolova A."/>
            <person name="Merkel A.Y."/>
            <person name="Slobodkin A.I."/>
        </authorList>
    </citation>
    <scope>NUCLEOTIDE SEQUENCE [LARGE SCALE GENOMIC DNA]</scope>
    <source>
        <strain evidence="9 10">H1</strain>
    </source>
</reference>
<protein>
    <recommendedName>
        <fullName evidence="3">asparagine synthase (glutamine-hydrolyzing)</fullName>
        <ecNumber evidence="3">6.3.5.4</ecNumber>
    </recommendedName>
</protein>
<evidence type="ECO:0000256" key="1">
    <source>
        <dbReference type="ARBA" id="ARBA00005187"/>
    </source>
</evidence>
<evidence type="ECO:0000313" key="9">
    <source>
        <dbReference type="EMBL" id="MCW7755272.1"/>
    </source>
</evidence>
<sequence length="631" mass="72405">MCGIAGLWQADPTAEVMEKLKMALDRMCNRGPDDKDMFCTVSENQVLGLGHTRLSIIDLSAAGRQPMCSRDGRFSIVLNGEIYNYIELKKILRKKEYVFETETDTEVLLHAWREWGEACLLKLTGMFAFAVYDKLEKTITCARDAFGIKPFFYHSSKGCFAFASTASALMALLPQKPVLNFQKAYDYLVYGCYDNDADSFFSEVNHLLPGHLLQFNFQSKDETIELKRWWWPSIQETWQGSFHEAALYLRQLFLKNIKLHLRTDVPFGAALSGGVDSSAVVCAVRYLNPDISVRTFSYIARGSDIDEEKWVDLVNAYAGALAHKVFVSKENLIRDLDELIQAQDEPFGGTSIYAQYCVFRLAKENGVTVTLDGQGADELLAGYHGYPDARMLSMIEKGEWRKLFAFMNEWASWPGRSRKKVLLSFVSAVLPQRFRTRAMTFMGVSPTPEWLRNSVLKKRGVVFKIPFTQTAGETSRGRRLMHILRSSLTVSGLTPLLRHGDRNSMRFSIESRVPFLTTDVAEFLLSLPEEYLLSDKGQTKYIFREAMRGIVPDSILDRRDKIGFQTPENDWLIEMAPEVRKWLLHARNIDFIDYDNLLASFDAVIDGKIPFTWQVWRWVNFVRWHHYFFSA</sequence>
<dbReference type="Pfam" id="PF00733">
    <property type="entry name" value="Asn_synthase"/>
    <property type="match status" value="1"/>
</dbReference>
<dbReference type="PANTHER" id="PTHR43284">
    <property type="entry name" value="ASPARAGINE SYNTHETASE (GLUTAMINE-HYDROLYZING)"/>
    <property type="match status" value="1"/>
</dbReference>
<name>A0ABT3NCU1_9BACT</name>
<dbReference type="Gene3D" id="3.60.20.10">
    <property type="entry name" value="Glutamine Phosphoribosylpyrophosphate, subunit 1, domain 1"/>
    <property type="match status" value="1"/>
</dbReference>